<accession>A0AA88RLY3</accession>
<dbReference type="EMBL" id="JAVXUO010000919">
    <property type="protein sequence ID" value="KAK2988059.1"/>
    <property type="molecule type" value="Genomic_DNA"/>
</dbReference>
<evidence type="ECO:0000259" key="2">
    <source>
        <dbReference type="Pfam" id="PF05678"/>
    </source>
</evidence>
<keyword evidence="4" id="KW-1185">Reference proteome</keyword>
<feature type="region of interest" description="Disordered" evidence="1">
    <location>
        <begin position="61"/>
        <end position="92"/>
    </location>
</feature>
<dbReference type="PANTHER" id="PTHR33143:SF74">
    <property type="entry name" value="VQ MOTIF-CONTAINING PROTEIN 18"/>
    <property type="match status" value="1"/>
</dbReference>
<sequence>MKTKLKPQAYDIMSTPSKFSLQNSSHLITKIKPKIRIIHIVAPEIITTDVANFRELVQRLTGKPARDSKGSTKKASRSSAPPKSLRTYHSEPSKLQDAIPIFPCGDRMKKEPKEEMYMNEGSSGFFSGFGDMDGFVQDLSPFPLLPFKSPKIRSPGQRRAVVWKDAPMLKSTRLDVFSNSSSASWVVRGFGVALSVDELSRQAHEWWWYVGVWKPRVRAFEEEAKGRRIYLNEGAKRRTIFSAISNEIVDLVMEYDRKVSGVNQEEDDKK</sequence>
<proteinExistence type="predicted"/>
<dbReference type="Proteomes" id="UP001187471">
    <property type="component" value="Unassembled WGS sequence"/>
</dbReference>
<comment type="caution">
    <text evidence="3">The sequence shown here is derived from an EMBL/GenBank/DDBJ whole genome shotgun (WGS) entry which is preliminary data.</text>
</comment>
<evidence type="ECO:0000256" key="1">
    <source>
        <dbReference type="SAM" id="MobiDB-lite"/>
    </source>
</evidence>
<gene>
    <name evidence="3" type="ORF">RJ640_002000</name>
</gene>
<dbReference type="InterPro" id="IPR039607">
    <property type="entry name" value="VQ_8/17/18/20/21/25"/>
</dbReference>
<reference evidence="3" key="1">
    <citation type="submission" date="2022-12" db="EMBL/GenBank/DDBJ databases">
        <title>Draft genome assemblies for two species of Escallonia (Escalloniales).</title>
        <authorList>
            <person name="Chanderbali A."/>
            <person name="Dervinis C."/>
            <person name="Anghel I."/>
            <person name="Soltis D."/>
            <person name="Soltis P."/>
            <person name="Zapata F."/>
        </authorList>
    </citation>
    <scope>NUCLEOTIDE SEQUENCE</scope>
    <source>
        <strain evidence="3">UCBG92.1500</strain>
        <tissue evidence="3">Leaf</tissue>
    </source>
</reference>
<name>A0AA88RLY3_9ASTE</name>
<evidence type="ECO:0000313" key="4">
    <source>
        <dbReference type="Proteomes" id="UP001187471"/>
    </source>
</evidence>
<dbReference type="PANTHER" id="PTHR33143">
    <property type="entry name" value="F16F4.1 PROTEIN-RELATED"/>
    <property type="match status" value="1"/>
</dbReference>
<evidence type="ECO:0000313" key="3">
    <source>
        <dbReference type="EMBL" id="KAK2988059.1"/>
    </source>
</evidence>
<dbReference type="InterPro" id="IPR008889">
    <property type="entry name" value="VQ"/>
</dbReference>
<dbReference type="AlphaFoldDB" id="A0AA88RLY3"/>
<dbReference type="GO" id="GO:0005634">
    <property type="term" value="C:nucleus"/>
    <property type="evidence" value="ECO:0007669"/>
    <property type="project" value="TreeGrafter"/>
</dbReference>
<protein>
    <recommendedName>
        <fullName evidence="2">VQ domain-containing protein</fullName>
    </recommendedName>
</protein>
<dbReference type="Pfam" id="PF05678">
    <property type="entry name" value="VQ"/>
    <property type="match status" value="1"/>
</dbReference>
<organism evidence="3 4">
    <name type="scientific">Escallonia rubra</name>
    <dbReference type="NCBI Taxonomy" id="112253"/>
    <lineage>
        <taxon>Eukaryota</taxon>
        <taxon>Viridiplantae</taxon>
        <taxon>Streptophyta</taxon>
        <taxon>Embryophyta</taxon>
        <taxon>Tracheophyta</taxon>
        <taxon>Spermatophyta</taxon>
        <taxon>Magnoliopsida</taxon>
        <taxon>eudicotyledons</taxon>
        <taxon>Gunneridae</taxon>
        <taxon>Pentapetalae</taxon>
        <taxon>asterids</taxon>
        <taxon>campanulids</taxon>
        <taxon>Escalloniales</taxon>
        <taxon>Escalloniaceae</taxon>
        <taxon>Escallonia</taxon>
    </lineage>
</organism>
<feature type="domain" description="VQ" evidence="2">
    <location>
        <begin position="40"/>
        <end position="65"/>
    </location>
</feature>